<dbReference type="OrthoDB" id="1731983at2759"/>
<gene>
    <name evidence="2" type="ORF">AYO21_00458</name>
</gene>
<dbReference type="Proteomes" id="UP000077002">
    <property type="component" value="Unassembled WGS sequence"/>
</dbReference>
<dbReference type="InterPro" id="IPR036291">
    <property type="entry name" value="NAD(P)-bd_dom_sf"/>
</dbReference>
<organism evidence="2 3">
    <name type="scientific">Fonsecaea monophora</name>
    <dbReference type="NCBI Taxonomy" id="254056"/>
    <lineage>
        <taxon>Eukaryota</taxon>
        <taxon>Fungi</taxon>
        <taxon>Dikarya</taxon>
        <taxon>Ascomycota</taxon>
        <taxon>Pezizomycotina</taxon>
        <taxon>Eurotiomycetes</taxon>
        <taxon>Chaetothyriomycetidae</taxon>
        <taxon>Chaetothyriales</taxon>
        <taxon>Herpotrichiellaceae</taxon>
        <taxon>Fonsecaea</taxon>
    </lineage>
</organism>
<dbReference type="GeneID" id="34595640"/>
<dbReference type="PANTHER" id="PTHR32487">
    <property type="entry name" value="3-OXO-DELTA(4,5)-STEROID 5-BETA-REDUCTASE"/>
    <property type="match status" value="1"/>
</dbReference>
<accession>A0A177FNF2</accession>
<sequence>MPLPPKKVAFVTGANGISGFAIVEHLVRQPESEWSHILVSSRRPMVVPLTDPRITFVAIDFLDPVPKIMQALSAYAEAKDITHAFFTSYVHANDFKLLREKNVPLFRNFLEVMDTMCPRLERICLQTGGKNYGAHLGPALNIPHREDQPRSDDPDNFYYPQEDDMFALAKGKKWGWNVIRPNGVIGFTPHGSGISEVLSMAVYLLLVRELNESAAWPWSEFMWTGADDKSYAPAIGHMSVWATTQEHCKNEAFNCVNGDIIIWKYFWPVLAKHFGINAPEPVFDDPKRPKHFDMEAWAKDKRPVWERVVKKYGGKVEAFDWCSWDYLPWCMGRTWSSLSSMNKARKFGWTRFDDSQDTYLSAIRCFENAGVLPRIPAQVNGT</sequence>
<dbReference type="Gene3D" id="3.40.50.720">
    <property type="entry name" value="NAD(P)-binding Rossmann-like Domain"/>
    <property type="match status" value="1"/>
</dbReference>
<evidence type="ECO:0000259" key="1">
    <source>
        <dbReference type="Pfam" id="PF22917"/>
    </source>
</evidence>
<evidence type="ECO:0000313" key="3">
    <source>
        <dbReference type="Proteomes" id="UP000077002"/>
    </source>
</evidence>
<dbReference type="CDD" id="cd08948">
    <property type="entry name" value="5beta-POR_like_SDR_a"/>
    <property type="match status" value="1"/>
</dbReference>
<name>A0A177FNF2_9EURO</name>
<dbReference type="PANTHER" id="PTHR32487:SF0">
    <property type="entry name" value="3-OXO-DELTA(4,5)-STEROID 5-BETA-REDUCTASE"/>
    <property type="match status" value="1"/>
</dbReference>
<evidence type="ECO:0000313" key="2">
    <source>
        <dbReference type="EMBL" id="OAG45110.1"/>
    </source>
</evidence>
<reference evidence="2 3" key="1">
    <citation type="submission" date="2016-03" db="EMBL/GenBank/DDBJ databases">
        <title>Draft genome sequence of the Fonsecaea monophora CBS 269.37.</title>
        <authorList>
            <person name="Bombassaro A."/>
            <person name="Vinicius W.A."/>
            <person name="De Hoog S."/>
            <person name="Sun J."/>
            <person name="Souza E.M."/>
            <person name="Raittz R.T."/>
            <person name="Costa F."/>
            <person name="Leao A.C."/>
            <person name="Tadra-Sfeir M.Z."/>
            <person name="Baura V."/>
            <person name="Balsanelli E."/>
            <person name="Pedrosa F.O."/>
            <person name="Moreno L.F."/>
            <person name="Steffens M.B."/>
            <person name="Xi L."/>
            <person name="Bocca A.L."/>
            <person name="Felipe M.S."/>
            <person name="Teixeira M."/>
            <person name="Telles Filho F.Q."/>
            <person name="Azevedo C.M."/>
            <person name="Gomes R."/>
            <person name="Vicente V.A."/>
        </authorList>
    </citation>
    <scope>NUCLEOTIDE SEQUENCE [LARGE SCALE GENOMIC DNA]</scope>
    <source>
        <strain evidence="2 3">CBS 269.37</strain>
    </source>
</reference>
<dbReference type="AlphaFoldDB" id="A0A177FNF2"/>
<dbReference type="EMBL" id="LVKK01000002">
    <property type="protein sequence ID" value="OAG45110.1"/>
    <property type="molecule type" value="Genomic_DNA"/>
</dbReference>
<dbReference type="SUPFAM" id="SSF51735">
    <property type="entry name" value="NAD(P)-binding Rossmann-fold domains"/>
    <property type="match status" value="1"/>
</dbReference>
<proteinExistence type="predicted"/>
<protein>
    <recommendedName>
        <fullName evidence="1">PRISE-like Rossmann-fold domain-containing protein</fullName>
    </recommendedName>
</protein>
<keyword evidence="3" id="KW-1185">Reference proteome</keyword>
<comment type="caution">
    <text evidence="2">The sequence shown here is derived from an EMBL/GenBank/DDBJ whole genome shotgun (WGS) entry which is preliminary data.</text>
</comment>
<dbReference type="RefSeq" id="XP_022517062.1">
    <property type="nucleotide sequence ID" value="XM_022650448.1"/>
</dbReference>
<dbReference type="InterPro" id="IPR055222">
    <property type="entry name" value="PRISE-like_Rossmann-fold"/>
</dbReference>
<feature type="domain" description="PRISE-like Rossmann-fold" evidence="1">
    <location>
        <begin position="9"/>
        <end position="315"/>
    </location>
</feature>
<dbReference type="Pfam" id="PF22917">
    <property type="entry name" value="PRISE"/>
    <property type="match status" value="1"/>
</dbReference>